<accession>A0A6V7Q0H8</accession>
<dbReference type="Gene3D" id="2.60.40.150">
    <property type="entry name" value="C2 domain"/>
    <property type="match status" value="1"/>
</dbReference>
<sequence length="790" mass="86241">MRLYVYVLEARGLPPPPPSDPNAAAYAKLKVGRRESRTRAVGPALRPVWNEEFVFRLDNDDGSGCGSDGDGGSNWELEVGVFRQLFEVAGGSELVGRVRLPVARVLDEEPGRHSLPRPTWFSLQPKHRAPKDCGGQDQLNLFRVERDCRILQGEDALSVKAKVSFGLESSSSVSYAEGAVCVGTTDEEVAEMEEDGRAALATNLTIFSFLHIISWARWSVEFLAPMFLAAKRMLRLEGKSLAEAERFTPMDLAWMRGWVSKQSKLEPKIGELSKAANGYLNVLLVPVEDRPMVQTNPSLMEATQPGRDGCPAGGRSRREKRRDGAWAPRGGAGFHETAVRRRLEFALGSRMADPHAKKTVPRLPAVCSTMAAFKTSEVASLKKGVKKEFWWVESAHNLHEGVLNRQPNSVRLREEARPNDCISFCEMIEGSFRCSLQGAATLPPVYEDGPLCFNLHSASESFPAFSSGSPLCSHHAVRVCGSCIFSQNGHFPPLFECRFPPSILGAGPFKLSAFLCSSLSPNQTALRWDTFSFHLHVKAAVSGFGELWDVDILSEQGSNVSFFRLLARCLHVNVIPESIDLMVEDRCFSILIEIESVEEANPILLGRTLTSIWISRWRTSNGTSRSTNSVLRRRTWRWRPTKGFSSISNSNDPSLPYNPSDGIRPAHVSGPVDSRDLLPAPLAPPGAAFTEAAFVAGAAHPNPNVTQIDVNPIGPRLDTSQIGPTAPAPFTSSVIQIGPHPNTIVIPPPTSISSTPLLGSSTVPSPTPDLCLLVVPQPVDPKPTLPPLPP</sequence>
<reference evidence="3" key="1">
    <citation type="submission" date="2020-07" db="EMBL/GenBank/DDBJ databases">
        <authorList>
            <person name="Lin J."/>
        </authorList>
    </citation>
    <scope>NUCLEOTIDE SEQUENCE</scope>
</reference>
<dbReference type="PROSITE" id="PS50004">
    <property type="entry name" value="C2"/>
    <property type="match status" value="1"/>
</dbReference>
<evidence type="ECO:0000256" key="1">
    <source>
        <dbReference type="SAM" id="MobiDB-lite"/>
    </source>
</evidence>
<dbReference type="PANTHER" id="PTHR46296:SF7">
    <property type="entry name" value="C2 DOMAIN-CONTAINING PROTEIN"/>
    <property type="match status" value="1"/>
</dbReference>
<dbReference type="InterPro" id="IPR000008">
    <property type="entry name" value="C2_dom"/>
</dbReference>
<dbReference type="SUPFAM" id="SSF49562">
    <property type="entry name" value="C2 domain (Calcium/lipid-binding domain, CaLB)"/>
    <property type="match status" value="1"/>
</dbReference>
<gene>
    <name evidence="3" type="ORF">CB5_LOCUS19626</name>
</gene>
<dbReference type="SMART" id="SM00239">
    <property type="entry name" value="C2"/>
    <property type="match status" value="1"/>
</dbReference>
<dbReference type="InterPro" id="IPR035892">
    <property type="entry name" value="C2_domain_sf"/>
</dbReference>
<name>A0A6V7Q0H8_ANACO</name>
<evidence type="ECO:0000313" key="3">
    <source>
        <dbReference type="EMBL" id="CAD1836415.1"/>
    </source>
</evidence>
<dbReference type="EMBL" id="LR862131">
    <property type="protein sequence ID" value="CAD1836415.1"/>
    <property type="molecule type" value="Genomic_DNA"/>
</dbReference>
<dbReference type="PANTHER" id="PTHR46296">
    <property type="entry name" value="BNAA05G37250D PROTEIN"/>
    <property type="match status" value="1"/>
</dbReference>
<dbReference type="Pfam" id="PF00168">
    <property type="entry name" value="C2"/>
    <property type="match status" value="1"/>
</dbReference>
<evidence type="ECO:0000259" key="2">
    <source>
        <dbReference type="PROSITE" id="PS50004"/>
    </source>
</evidence>
<proteinExistence type="predicted"/>
<organism evidence="3">
    <name type="scientific">Ananas comosus var. bracteatus</name>
    <name type="common">red pineapple</name>
    <dbReference type="NCBI Taxonomy" id="296719"/>
    <lineage>
        <taxon>Eukaryota</taxon>
        <taxon>Viridiplantae</taxon>
        <taxon>Streptophyta</taxon>
        <taxon>Embryophyta</taxon>
        <taxon>Tracheophyta</taxon>
        <taxon>Spermatophyta</taxon>
        <taxon>Magnoliopsida</taxon>
        <taxon>Liliopsida</taxon>
        <taxon>Poales</taxon>
        <taxon>Bromeliaceae</taxon>
        <taxon>Bromelioideae</taxon>
        <taxon>Ananas</taxon>
    </lineage>
</organism>
<dbReference type="InterPro" id="IPR044511">
    <property type="entry name" value="At1g03370/At5g50170-like"/>
</dbReference>
<dbReference type="AlphaFoldDB" id="A0A6V7Q0H8"/>
<protein>
    <recommendedName>
        <fullName evidence="2">C2 domain-containing protein</fullName>
    </recommendedName>
</protein>
<feature type="domain" description="C2" evidence="2">
    <location>
        <begin position="1"/>
        <end position="115"/>
    </location>
</feature>
<feature type="region of interest" description="Disordered" evidence="1">
    <location>
        <begin position="647"/>
        <end position="679"/>
    </location>
</feature>
<feature type="region of interest" description="Disordered" evidence="1">
    <location>
        <begin position="298"/>
        <end position="331"/>
    </location>
</feature>
<dbReference type="CDD" id="cd00030">
    <property type="entry name" value="C2"/>
    <property type="match status" value="1"/>
</dbReference>
<feature type="region of interest" description="Disordered" evidence="1">
    <location>
        <begin position="706"/>
        <end position="732"/>
    </location>
</feature>